<evidence type="ECO:0000313" key="1">
    <source>
        <dbReference type="EMBL" id="EAM50177.1"/>
    </source>
</evidence>
<dbReference type="AlphaFoldDB" id="Q4C217"/>
<reference evidence="1" key="2">
    <citation type="submission" date="2005-06" db="EMBL/GenBank/DDBJ databases">
        <title>Sequencing of the draft genome and assembly of Crocosphaera watsonii WH 8501.</title>
        <authorList>
            <consortium name="US DOE Joint Genome Institute (JGI-PGF)"/>
            <person name="Copeland A."/>
            <person name="Lucas S."/>
            <person name="Lapidus A."/>
            <person name="Barry K."/>
            <person name="Detter C."/>
            <person name="Glavina T."/>
            <person name="Hammon N."/>
            <person name="Israni S."/>
            <person name="Pitluck S."/>
            <person name="Richardson P."/>
        </authorList>
    </citation>
    <scope>NUCLEOTIDE SEQUENCE [LARGE SCALE GENOMIC DNA]</scope>
    <source>
        <strain evidence="1">WH 8501</strain>
    </source>
</reference>
<organism evidence="1 2">
    <name type="scientific">Crocosphaera watsonii WH 8501</name>
    <dbReference type="NCBI Taxonomy" id="165597"/>
    <lineage>
        <taxon>Bacteria</taxon>
        <taxon>Bacillati</taxon>
        <taxon>Cyanobacteriota</taxon>
        <taxon>Cyanophyceae</taxon>
        <taxon>Oscillatoriophycideae</taxon>
        <taxon>Chroococcales</taxon>
        <taxon>Aphanothecaceae</taxon>
        <taxon>Crocosphaera</taxon>
    </lineage>
</organism>
<gene>
    <name evidence="1" type="ORF">CwatDRAFT_2833</name>
</gene>
<dbReference type="Proteomes" id="UP000003922">
    <property type="component" value="Unassembled WGS sequence"/>
</dbReference>
<sequence length="177" mass="20700">MINYFYFFCYCCLNLLIFSGSLRSESVSNNREQARPQGERIIYVAQSELINQGDNENNINRDHSPNIIDQGNFITGTWRGFHESEGLMVYYGYQFRPDGSFVARHRIYQDRETLEDITWQGQWQFIDNILNLKAFNSQDKTQEAILKFKLTDTFKLAYQTGSLSPTYQGILLNKIGY</sequence>
<evidence type="ECO:0000313" key="2">
    <source>
        <dbReference type="Proteomes" id="UP000003922"/>
    </source>
</evidence>
<proteinExistence type="predicted"/>
<keyword evidence="2" id="KW-1185">Reference proteome</keyword>
<dbReference type="OrthoDB" id="428417at2"/>
<dbReference type="RefSeq" id="WP_007306116.1">
    <property type="nucleotide sequence ID" value="NZ_AADV02000035.1"/>
</dbReference>
<name>Q4C217_CROWT</name>
<protein>
    <submittedName>
        <fullName evidence="1">Uncharacterized protein</fullName>
    </submittedName>
</protein>
<accession>Q4C217</accession>
<dbReference type="EMBL" id="AADV02000035">
    <property type="protein sequence ID" value="EAM50177.1"/>
    <property type="molecule type" value="Genomic_DNA"/>
</dbReference>
<reference evidence="1" key="1">
    <citation type="submission" date="2004-02" db="EMBL/GenBank/DDBJ databases">
        <authorList>
            <consortium name="DOE Joint Genome Institute"/>
        </authorList>
    </citation>
    <scope>NUCLEOTIDE SEQUENCE [LARGE SCALE GENOMIC DNA]</scope>
    <source>
        <strain evidence="1">WH 8501</strain>
    </source>
</reference>
<reference evidence="1" key="3">
    <citation type="submission" date="2016-12" db="EMBL/GenBank/DDBJ databases">
        <title>Annotation of the draft genome assembly of Crocosphaera watsonii WH 8501.</title>
        <authorList>
            <consortium name="US DOE Joint Genome Institute (JGI-ORNL)"/>
            <person name="Larimer F."/>
            <person name="Land M."/>
        </authorList>
    </citation>
    <scope>NUCLEOTIDE SEQUENCE</scope>
    <source>
        <strain evidence="1">WH 8501</strain>
    </source>
</reference>
<dbReference type="KEGG" id="cwa:CwatDRAFT_2833"/>
<comment type="caution">
    <text evidence="1">The sequence shown here is derived from an EMBL/GenBank/DDBJ whole genome shotgun (WGS) entry which is preliminary data.</text>
</comment>